<dbReference type="Gene3D" id="3.40.50.1010">
    <property type="entry name" value="5'-nuclease"/>
    <property type="match status" value="1"/>
</dbReference>
<reference evidence="1 2" key="1">
    <citation type="submission" date="2013-11" db="EMBL/GenBank/DDBJ databases">
        <title>Genome sequencing of Stegodyphus mimosarum.</title>
        <authorList>
            <person name="Bechsgaard J."/>
        </authorList>
    </citation>
    <scope>NUCLEOTIDE SEQUENCE [LARGE SCALE GENOMIC DNA]</scope>
</reference>
<name>A0A087TNZ8_STEMI</name>
<dbReference type="OMA" id="CVIMEAE"/>
<evidence type="ECO:0000313" key="2">
    <source>
        <dbReference type="Proteomes" id="UP000054359"/>
    </source>
</evidence>
<dbReference type="EMBL" id="KK116106">
    <property type="protein sequence ID" value="KFM66837.1"/>
    <property type="molecule type" value="Genomic_DNA"/>
</dbReference>
<dbReference type="Proteomes" id="UP000054359">
    <property type="component" value="Unassembled WGS sequence"/>
</dbReference>
<protein>
    <submittedName>
        <fullName evidence="1">rRNA-processing protein UTP23-like protein</fullName>
    </submittedName>
</protein>
<dbReference type="STRING" id="407821.A0A087TNZ8"/>
<dbReference type="InterPro" id="IPR029060">
    <property type="entry name" value="PIN-like_dom_sf"/>
</dbReference>
<dbReference type="AlphaFoldDB" id="A0A087TNZ8"/>
<sequence length="72" mass="8678">MKISRQKKVRRILNFYKNNFQFRFPYQLLIDATFCQEALKCKINIDEQVRKYLEDPGVRLYTTPCVIMEAEA</sequence>
<dbReference type="PANTHER" id="PTHR12416">
    <property type="entry name" value="RRNA-PROCESSING PROTEIN UTP23 HOMOLOG"/>
    <property type="match status" value="1"/>
</dbReference>
<gene>
    <name evidence="1" type="ORF">X975_03464</name>
</gene>
<accession>A0A087TNZ8</accession>
<evidence type="ECO:0000313" key="1">
    <source>
        <dbReference type="EMBL" id="KFM66837.1"/>
    </source>
</evidence>
<organism evidence="1 2">
    <name type="scientific">Stegodyphus mimosarum</name>
    <name type="common">African social velvet spider</name>
    <dbReference type="NCBI Taxonomy" id="407821"/>
    <lineage>
        <taxon>Eukaryota</taxon>
        <taxon>Metazoa</taxon>
        <taxon>Ecdysozoa</taxon>
        <taxon>Arthropoda</taxon>
        <taxon>Chelicerata</taxon>
        <taxon>Arachnida</taxon>
        <taxon>Araneae</taxon>
        <taxon>Araneomorphae</taxon>
        <taxon>Entelegynae</taxon>
        <taxon>Eresoidea</taxon>
        <taxon>Eresidae</taxon>
        <taxon>Stegodyphus</taxon>
    </lineage>
</organism>
<feature type="non-terminal residue" evidence="1">
    <location>
        <position position="72"/>
    </location>
</feature>
<dbReference type="SUPFAM" id="SSF88723">
    <property type="entry name" value="PIN domain-like"/>
    <property type="match status" value="1"/>
</dbReference>
<keyword evidence="2" id="KW-1185">Reference proteome</keyword>
<dbReference type="OrthoDB" id="25675at2759"/>
<proteinExistence type="predicted"/>